<evidence type="ECO:0000256" key="9">
    <source>
        <dbReference type="ARBA" id="ARBA00022989"/>
    </source>
</evidence>
<dbReference type="Gene3D" id="3.40.1110.10">
    <property type="entry name" value="Calcium-transporting ATPase, cytoplasmic domain N"/>
    <property type="match status" value="1"/>
</dbReference>
<proteinExistence type="inferred from homology"/>
<keyword evidence="7" id="KW-0067">ATP-binding</keyword>
<keyword evidence="5 11" id="KW-0812">Transmembrane</keyword>
<evidence type="ECO:0000313" key="14">
    <source>
        <dbReference type="Proteomes" id="UP000203589"/>
    </source>
</evidence>
<name>A0A222DZG3_9RHOB</name>
<evidence type="ECO:0000256" key="1">
    <source>
        <dbReference type="ARBA" id="ARBA00004141"/>
    </source>
</evidence>
<dbReference type="InterPro" id="IPR023214">
    <property type="entry name" value="HAD_sf"/>
</dbReference>
<evidence type="ECO:0000313" key="13">
    <source>
        <dbReference type="EMBL" id="ASP19336.1"/>
    </source>
</evidence>
<dbReference type="InterPro" id="IPR036412">
    <property type="entry name" value="HAD-like_sf"/>
</dbReference>
<dbReference type="SUPFAM" id="SSF81665">
    <property type="entry name" value="Calcium ATPase, transmembrane domain M"/>
    <property type="match status" value="1"/>
</dbReference>
<dbReference type="Pfam" id="PF13246">
    <property type="entry name" value="Cation_ATPase"/>
    <property type="match status" value="1"/>
</dbReference>
<dbReference type="RefSeq" id="WP_094033594.1">
    <property type="nucleotide sequence ID" value="NZ_CP022540.1"/>
</dbReference>
<keyword evidence="13" id="KW-0378">Hydrolase</keyword>
<evidence type="ECO:0000256" key="11">
    <source>
        <dbReference type="SAM" id="Phobius"/>
    </source>
</evidence>
<dbReference type="InterPro" id="IPR023299">
    <property type="entry name" value="ATPase_P-typ_cyto_dom_N"/>
</dbReference>
<accession>A0A222DZG3</accession>
<dbReference type="NCBIfam" id="TIGR01494">
    <property type="entry name" value="ATPase_P-type"/>
    <property type="match status" value="2"/>
</dbReference>
<feature type="domain" description="Cation-transporting P-type ATPase N-terminal" evidence="12">
    <location>
        <begin position="1"/>
        <end position="62"/>
    </location>
</feature>
<feature type="transmembrane region" description="Helical" evidence="11">
    <location>
        <begin position="66"/>
        <end position="82"/>
    </location>
</feature>
<keyword evidence="10 11" id="KW-0472">Membrane</keyword>
<comment type="subcellular location">
    <subcellularLocation>
        <location evidence="1">Membrane</location>
        <topology evidence="1">Multi-pass membrane protein</topology>
    </subcellularLocation>
</comment>
<dbReference type="FunFam" id="3.40.50.1000:FF:000028">
    <property type="entry name" value="Calcium-transporting P-type ATPase, putative"/>
    <property type="match status" value="1"/>
</dbReference>
<feature type="transmembrane region" description="Helical" evidence="11">
    <location>
        <begin position="251"/>
        <end position="278"/>
    </location>
</feature>
<comment type="similarity">
    <text evidence="2">Belongs to the cation transport ATPase (P-type) (TC 3.A.3) family. Type IIA subfamily.</text>
</comment>
<evidence type="ECO:0000256" key="5">
    <source>
        <dbReference type="ARBA" id="ARBA00022692"/>
    </source>
</evidence>
<dbReference type="GO" id="GO:0016887">
    <property type="term" value="F:ATP hydrolysis activity"/>
    <property type="evidence" value="ECO:0007669"/>
    <property type="project" value="InterPro"/>
</dbReference>
<comment type="similarity">
    <text evidence="3">Belongs to the cation transport ATPase (P-type) (TC 3.A.3) family. Type IIIA subfamily.</text>
</comment>
<dbReference type="Pfam" id="PF00690">
    <property type="entry name" value="Cation_ATPase_N"/>
    <property type="match status" value="1"/>
</dbReference>
<dbReference type="PROSITE" id="PS00154">
    <property type="entry name" value="ATPASE_E1_E2"/>
    <property type="match status" value="1"/>
</dbReference>
<dbReference type="InterPro" id="IPR059000">
    <property type="entry name" value="ATPase_P-type_domA"/>
</dbReference>
<feature type="transmembrane region" description="Helical" evidence="11">
    <location>
        <begin position="826"/>
        <end position="848"/>
    </location>
</feature>
<keyword evidence="6" id="KW-0547">Nucleotide-binding</keyword>
<dbReference type="Gene3D" id="2.70.150.10">
    <property type="entry name" value="Calcium-transporting ATPase, cytoplasmic transduction domain A"/>
    <property type="match status" value="1"/>
</dbReference>
<feature type="transmembrane region" description="Helical" evidence="11">
    <location>
        <begin position="794"/>
        <end position="814"/>
    </location>
</feature>
<evidence type="ECO:0000256" key="10">
    <source>
        <dbReference type="ARBA" id="ARBA00023136"/>
    </source>
</evidence>
<evidence type="ECO:0000256" key="7">
    <source>
        <dbReference type="ARBA" id="ARBA00022840"/>
    </source>
</evidence>
<evidence type="ECO:0000256" key="4">
    <source>
        <dbReference type="ARBA" id="ARBA00022553"/>
    </source>
</evidence>
<dbReference type="GO" id="GO:0016020">
    <property type="term" value="C:membrane"/>
    <property type="evidence" value="ECO:0007669"/>
    <property type="project" value="UniProtKB-SubCell"/>
</dbReference>
<dbReference type="SFLD" id="SFLDS00003">
    <property type="entry name" value="Haloacid_Dehalogenase"/>
    <property type="match status" value="1"/>
</dbReference>
<dbReference type="InterPro" id="IPR044492">
    <property type="entry name" value="P_typ_ATPase_HD_dom"/>
</dbReference>
<dbReference type="KEGG" id="aht:ANTHELSMS3_00616"/>
<feature type="transmembrane region" description="Helical" evidence="11">
    <location>
        <begin position="220"/>
        <end position="239"/>
    </location>
</feature>
<keyword evidence="14" id="KW-1185">Reference proteome</keyword>
<evidence type="ECO:0000256" key="2">
    <source>
        <dbReference type="ARBA" id="ARBA00005675"/>
    </source>
</evidence>
<keyword evidence="8" id="KW-1278">Translocase</keyword>
<dbReference type="SUPFAM" id="SSF81653">
    <property type="entry name" value="Calcium ATPase, transduction domain A"/>
    <property type="match status" value="1"/>
</dbReference>
<keyword evidence="9 11" id="KW-1133">Transmembrane helix</keyword>
<dbReference type="SMART" id="SM00831">
    <property type="entry name" value="Cation_ATPase_N"/>
    <property type="match status" value="1"/>
</dbReference>
<dbReference type="Gene3D" id="3.40.50.1000">
    <property type="entry name" value="HAD superfamily/HAD-like"/>
    <property type="match status" value="1"/>
</dbReference>
<dbReference type="InterPro" id="IPR018303">
    <property type="entry name" value="ATPase_P-typ_P_site"/>
</dbReference>
<dbReference type="Pfam" id="PF00122">
    <property type="entry name" value="E1-E2_ATPase"/>
    <property type="match status" value="1"/>
</dbReference>
<dbReference type="Gene3D" id="1.20.1110.10">
    <property type="entry name" value="Calcium-transporting ATPase, transmembrane domain"/>
    <property type="match status" value="1"/>
</dbReference>
<sequence length="876" mass="93848">MTGDTRYGLTTQEAARRLQEVGPNQLAEQKPTSRWTILFRQFTSLLILMLIAAAAIAAVLGETVDAIAIMLVVVLNGILGFVQEWRTETALSALRSMLASEARVVRDGAQAMIDTRQIVPGDLVILEGGDKVPADMTLTTGMRLKVDESILTGESVPVDKALGDGTTRLFMGSNVVAGRAEGVVQATGSNTEFGNIAELTASIDEGETHLQEQLGRLARLLGVIAIGLAGMVLAAGLMVGRPWQEMFLTSIALAVAMVPEGLPAVVTITLALGASAMLQRRSLVRRLQAVETLGAATVICTDKTGTLTENAMTVTRVWTPSQDYEVSGTGYDPAGHIATHGKRVRAADDARLAELIDVGLSCNHAELSRVDDMWRMVGDPTEGALVTLAFKGGAPLPDTADRVAEIPFDADRKRMSVVMQRDEGLVQMVKGAPETVLDVCDRVQGADGVPRALSSDVRAEIEQVAADMASNGRRLLGFAKRAVTDPQAEEAGLIFLGFVGMIDPPRPEVRQAVGLCRSAGIRVMMITGDAAPTAGAIAREIGLEVDTVLTGADLDTLSDEDLEIKLDGNTHFARTTPAHKMRLVDALQRRGNLVAMTGDGVNDAPALRQADIGIAMGQRGTDVAKDASDLVLLDDNFATIVGAVEEGRRQFANIQRFVRYLLSSNAGEVVAIVINLFLGGPLIFLATQILWMNLVTDGVTAVALGMEKAAPDVMAQPPVPKDHPILDATGLMMIICFGLYTGSVSLWLFYSHLHEGVDLARTMVFTGMVLFEKVSVFAFRSFRLPLFRIGFFSNRPLLIAFAAMIGVQMAAIYWPPLQSLLHTVPLSMAQMGLLALLTLPLLVVPELLKAARGARAQGPSQRETILSMACRTVFWR</sequence>
<dbReference type="SFLD" id="SFLDG00002">
    <property type="entry name" value="C1.7:_P-type_atpase_like"/>
    <property type="match status" value="1"/>
</dbReference>
<dbReference type="InterPro" id="IPR004014">
    <property type="entry name" value="ATPase_P-typ_cation-transptr_N"/>
</dbReference>
<dbReference type="PANTHER" id="PTHR42861">
    <property type="entry name" value="CALCIUM-TRANSPORTING ATPASE"/>
    <property type="match status" value="1"/>
</dbReference>
<dbReference type="FunFam" id="2.70.150.10:FF:000042">
    <property type="entry name" value="Plasma membrane ATPase"/>
    <property type="match status" value="1"/>
</dbReference>
<dbReference type="SUPFAM" id="SSF56784">
    <property type="entry name" value="HAD-like"/>
    <property type="match status" value="1"/>
</dbReference>
<gene>
    <name evidence="13" type="primary">pacL</name>
    <name evidence="13" type="ORF">ANTHELSMS3_00616</name>
</gene>
<feature type="transmembrane region" description="Helical" evidence="11">
    <location>
        <begin position="725"/>
        <end position="750"/>
    </location>
</feature>
<keyword evidence="4" id="KW-0597">Phosphoprotein</keyword>
<dbReference type="GO" id="GO:0015662">
    <property type="term" value="F:P-type ion transporter activity"/>
    <property type="evidence" value="ECO:0007669"/>
    <property type="project" value="UniProtKB-ARBA"/>
</dbReference>
<evidence type="ECO:0000256" key="8">
    <source>
        <dbReference type="ARBA" id="ARBA00022967"/>
    </source>
</evidence>
<feature type="transmembrane region" description="Helical" evidence="11">
    <location>
        <begin position="37"/>
        <end position="60"/>
    </location>
</feature>
<dbReference type="AlphaFoldDB" id="A0A222DZG3"/>
<dbReference type="InterPro" id="IPR008250">
    <property type="entry name" value="ATPase_P-typ_transduc_dom_A_sf"/>
</dbReference>
<evidence type="ECO:0000256" key="3">
    <source>
        <dbReference type="ARBA" id="ARBA00008804"/>
    </source>
</evidence>
<dbReference type="Proteomes" id="UP000203589">
    <property type="component" value="Chromosome"/>
</dbReference>
<protein>
    <submittedName>
        <fullName evidence="13">Calcium-transporting ATPase</fullName>
        <ecNumber evidence="13">3.6.3.8</ecNumber>
    </submittedName>
</protein>
<dbReference type="PRINTS" id="PR00119">
    <property type="entry name" value="CATATPASE"/>
</dbReference>
<dbReference type="InterPro" id="IPR023298">
    <property type="entry name" value="ATPase_P-typ_TM_dom_sf"/>
</dbReference>
<reference evidence="13 14" key="1">
    <citation type="submission" date="2017-07" db="EMBL/GenBank/DDBJ databases">
        <title>Genome Sequence of Antarctobacter heliothermus Strain SMS3 Isolated from a culture of the Diatom Skeletonema marinoi.</title>
        <authorList>
            <person name="Topel M."/>
            <person name="Pinder M.I.M."/>
            <person name="Johansson O.N."/>
            <person name="Kourtchenko O."/>
            <person name="Godhe A."/>
            <person name="Clarke A.K."/>
        </authorList>
    </citation>
    <scope>NUCLEOTIDE SEQUENCE [LARGE SCALE GENOMIC DNA]</scope>
    <source>
        <strain evidence="13 14">SMS3</strain>
    </source>
</reference>
<dbReference type="EC" id="3.6.3.8" evidence="13"/>
<dbReference type="EMBL" id="CP022540">
    <property type="protein sequence ID" value="ASP19336.1"/>
    <property type="molecule type" value="Genomic_DNA"/>
</dbReference>
<dbReference type="OrthoDB" id="9807843at2"/>
<organism evidence="13 14">
    <name type="scientific">Antarctobacter heliothermus</name>
    <dbReference type="NCBI Taxonomy" id="74033"/>
    <lineage>
        <taxon>Bacteria</taxon>
        <taxon>Pseudomonadati</taxon>
        <taxon>Pseudomonadota</taxon>
        <taxon>Alphaproteobacteria</taxon>
        <taxon>Rhodobacterales</taxon>
        <taxon>Roseobacteraceae</taxon>
        <taxon>Antarctobacter</taxon>
    </lineage>
</organism>
<evidence type="ECO:0000259" key="12">
    <source>
        <dbReference type="SMART" id="SM00831"/>
    </source>
</evidence>
<dbReference type="SUPFAM" id="SSF81660">
    <property type="entry name" value="Metal cation-transporting ATPase, ATP-binding domain N"/>
    <property type="match status" value="1"/>
</dbReference>
<dbReference type="InterPro" id="IPR006068">
    <property type="entry name" value="ATPase_P-typ_cation-transptr_C"/>
</dbReference>
<dbReference type="SFLD" id="SFLDF00027">
    <property type="entry name" value="p-type_atpase"/>
    <property type="match status" value="1"/>
</dbReference>
<dbReference type="InterPro" id="IPR001757">
    <property type="entry name" value="P_typ_ATPase"/>
</dbReference>
<dbReference type="PRINTS" id="PR00120">
    <property type="entry name" value="HATPASE"/>
</dbReference>
<evidence type="ECO:0000256" key="6">
    <source>
        <dbReference type="ARBA" id="ARBA00022741"/>
    </source>
</evidence>
<dbReference type="Pfam" id="PF00689">
    <property type="entry name" value="Cation_ATPase_C"/>
    <property type="match status" value="1"/>
</dbReference>
<dbReference type="GO" id="GO:0005524">
    <property type="term" value="F:ATP binding"/>
    <property type="evidence" value="ECO:0007669"/>
    <property type="project" value="UniProtKB-KW"/>
</dbReference>